<name>A0A9W8V321_9HYPO</name>
<dbReference type="AlphaFoldDB" id="A0A9W8V321"/>
<comment type="caution">
    <text evidence="2">The sequence shown here is derived from an EMBL/GenBank/DDBJ whole genome shotgun (WGS) entry which is preliminary data.</text>
</comment>
<dbReference type="Proteomes" id="UP001152087">
    <property type="component" value="Unassembled WGS sequence"/>
</dbReference>
<sequence length="220" mass="23369">MSGQGSTRPQFGSSTPGSRGRSASEPPTILPRNGLVFESIRNDLGQSVATGFTNVHAGTSEDVMAATDALGNDAIAFQGDEHTARAALERAIELASVATDAQIAGFFFVARPSMMAMSPEGLQELNLIRVRLPTDPASSPGPSVQRTNSIPTSAISLPPGFLNQLARNPVAQSDAQVVSNMPEDNVEPPLPATNVPAERRQVKDPEQPDETNMKWYSDED</sequence>
<feature type="compositionally biased region" description="Basic and acidic residues" evidence="1">
    <location>
        <begin position="197"/>
        <end position="206"/>
    </location>
</feature>
<evidence type="ECO:0000313" key="3">
    <source>
        <dbReference type="Proteomes" id="UP001152087"/>
    </source>
</evidence>
<keyword evidence="3" id="KW-1185">Reference proteome</keyword>
<evidence type="ECO:0000256" key="1">
    <source>
        <dbReference type="SAM" id="MobiDB-lite"/>
    </source>
</evidence>
<dbReference type="EMBL" id="JAOQAV010000006">
    <property type="protein sequence ID" value="KAJ4193617.1"/>
    <property type="molecule type" value="Genomic_DNA"/>
</dbReference>
<feature type="compositionally biased region" description="Polar residues" evidence="1">
    <location>
        <begin position="1"/>
        <end position="17"/>
    </location>
</feature>
<feature type="region of interest" description="Disordered" evidence="1">
    <location>
        <begin position="172"/>
        <end position="220"/>
    </location>
</feature>
<reference evidence="2" key="1">
    <citation type="submission" date="2022-09" db="EMBL/GenBank/DDBJ databases">
        <title>Fusarium specimens isolated from Avocado Roots.</title>
        <authorList>
            <person name="Stajich J."/>
            <person name="Roper C."/>
            <person name="Heimlech-Rivalta G."/>
        </authorList>
    </citation>
    <scope>NUCLEOTIDE SEQUENCE</scope>
    <source>
        <strain evidence="2">A02</strain>
    </source>
</reference>
<protein>
    <submittedName>
        <fullName evidence="2">Uncharacterized protein</fullName>
    </submittedName>
</protein>
<organism evidence="2 3">
    <name type="scientific">Fusarium falciforme</name>
    <dbReference type="NCBI Taxonomy" id="195108"/>
    <lineage>
        <taxon>Eukaryota</taxon>
        <taxon>Fungi</taxon>
        <taxon>Dikarya</taxon>
        <taxon>Ascomycota</taxon>
        <taxon>Pezizomycotina</taxon>
        <taxon>Sordariomycetes</taxon>
        <taxon>Hypocreomycetidae</taxon>
        <taxon>Hypocreales</taxon>
        <taxon>Nectriaceae</taxon>
        <taxon>Fusarium</taxon>
        <taxon>Fusarium solani species complex</taxon>
    </lineage>
</organism>
<proteinExistence type="predicted"/>
<evidence type="ECO:0000313" key="2">
    <source>
        <dbReference type="EMBL" id="KAJ4193617.1"/>
    </source>
</evidence>
<accession>A0A9W8V321</accession>
<feature type="region of interest" description="Disordered" evidence="1">
    <location>
        <begin position="1"/>
        <end position="31"/>
    </location>
</feature>
<gene>
    <name evidence="2" type="ORF">NW755_003611</name>
</gene>